<dbReference type="AlphaFoldDB" id="A0A397SSG8"/>
<dbReference type="EMBL" id="QKYT01000233">
    <property type="protein sequence ID" value="RIA89110.1"/>
    <property type="molecule type" value="Genomic_DNA"/>
</dbReference>
<keyword evidence="3" id="KW-1185">Reference proteome</keyword>
<evidence type="ECO:0000313" key="3">
    <source>
        <dbReference type="Proteomes" id="UP000265703"/>
    </source>
</evidence>
<keyword evidence="1" id="KW-0175">Coiled coil</keyword>
<evidence type="ECO:0000313" key="2">
    <source>
        <dbReference type="EMBL" id="RIA89110.1"/>
    </source>
</evidence>
<sequence length="263" mass="30611">MTGHIDFIIKKIIDIVNEELIAITEDTTIENTRCNVENVRHNAENTKLKARVAKLEENSRQKNSSSKKSTDILDSIVANKTVPVISKSLEEKTMNSFLDKRRDEIASEKQVDPEFNTISRILNIEVKVQLLADTFDTLLWKRIEQAKNLYILFNTIGMDKINQIYFFFTDSILKMMYEDIQYIINNMLFDYSIHMKTQLCEPSLQSDKKNSDLSHIISLDMTTESQVPNEFILKKLDTNVKNLVVKILIIMELLMRHYAYYAS</sequence>
<gene>
    <name evidence="2" type="ORF">C1645_806454</name>
</gene>
<evidence type="ECO:0000256" key="1">
    <source>
        <dbReference type="SAM" id="Coils"/>
    </source>
</evidence>
<reference evidence="2 3" key="1">
    <citation type="submission" date="2018-06" db="EMBL/GenBank/DDBJ databases">
        <title>Comparative genomics reveals the genomic features of Rhizophagus irregularis, R. cerebriforme, R. diaphanum and Gigaspora rosea, and their symbiotic lifestyle signature.</title>
        <authorList>
            <person name="Morin E."/>
            <person name="San Clemente H."/>
            <person name="Chen E.C.H."/>
            <person name="De La Providencia I."/>
            <person name="Hainaut M."/>
            <person name="Kuo A."/>
            <person name="Kohler A."/>
            <person name="Murat C."/>
            <person name="Tang N."/>
            <person name="Roy S."/>
            <person name="Loubradou J."/>
            <person name="Henrissat B."/>
            <person name="Grigoriev I.V."/>
            <person name="Corradi N."/>
            <person name="Roux C."/>
            <person name="Martin F.M."/>
        </authorList>
    </citation>
    <scope>NUCLEOTIDE SEQUENCE [LARGE SCALE GENOMIC DNA]</scope>
    <source>
        <strain evidence="2 3">DAOM 227022</strain>
    </source>
</reference>
<feature type="coiled-coil region" evidence="1">
    <location>
        <begin position="29"/>
        <end position="65"/>
    </location>
</feature>
<name>A0A397SSG8_9GLOM</name>
<organism evidence="2 3">
    <name type="scientific">Glomus cerebriforme</name>
    <dbReference type="NCBI Taxonomy" id="658196"/>
    <lineage>
        <taxon>Eukaryota</taxon>
        <taxon>Fungi</taxon>
        <taxon>Fungi incertae sedis</taxon>
        <taxon>Mucoromycota</taxon>
        <taxon>Glomeromycotina</taxon>
        <taxon>Glomeromycetes</taxon>
        <taxon>Glomerales</taxon>
        <taxon>Glomeraceae</taxon>
        <taxon>Glomus</taxon>
    </lineage>
</organism>
<dbReference type="Proteomes" id="UP000265703">
    <property type="component" value="Unassembled WGS sequence"/>
</dbReference>
<proteinExistence type="predicted"/>
<comment type="caution">
    <text evidence="2">The sequence shown here is derived from an EMBL/GenBank/DDBJ whole genome shotgun (WGS) entry which is preliminary data.</text>
</comment>
<protein>
    <submittedName>
        <fullName evidence="2">Uncharacterized protein</fullName>
    </submittedName>
</protein>
<accession>A0A397SSG8</accession>
<dbReference type="OrthoDB" id="2407739at2759"/>